<dbReference type="EMBL" id="JBDPGJ010000002">
    <property type="protein sequence ID" value="MEX0405588.1"/>
    <property type="molecule type" value="Genomic_DNA"/>
</dbReference>
<protein>
    <recommendedName>
        <fullName evidence="3">Lectin-like protein BA14k</fullName>
    </recommendedName>
</protein>
<comment type="function">
    <text evidence="6">Has immunoglobulin-binding and hemagglutination properties, and can bind to mannose. Essential for virulence. May be involved in LPS biosynthesis or polysaccharide transport.</text>
</comment>
<organism evidence="10 11">
    <name type="scientific">Aquibium pacificus</name>
    <dbReference type="NCBI Taxonomy" id="3153579"/>
    <lineage>
        <taxon>Bacteria</taxon>
        <taxon>Pseudomonadati</taxon>
        <taxon>Pseudomonadota</taxon>
        <taxon>Alphaproteobacteria</taxon>
        <taxon>Hyphomicrobiales</taxon>
        <taxon>Phyllobacteriaceae</taxon>
        <taxon>Aquibium</taxon>
    </lineage>
</organism>
<feature type="transmembrane region" description="Helical" evidence="8">
    <location>
        <begin position="102"/>
        <end position="121"/>
    </location>
</feature>
<proteinExistence type="inferred from homology"/>
<dbReference type="Pfam" id="PF07886">
    <property type="entry name" value="BA14K"/>
    <property type="match status" value="1"/>
</dbReference>
<keyword evidence="8" id="KW-0472">Membrane</keyword>
<accession>A0ABV3SFQ1</accession>
<feature type="signal peptide" evidence="9">
    <location>
        <begin position="1"/>
        <end position="18"/>
    </location>
</feature>
<sequence length="163" mass="18630">MKKILTTFSAALLSVSMAAPLAAAPIAPPSAPEAGNLIQQVQYRNWRESSEYRMRGNKHDMRGNKHDRNDRGRFERRGNGAYYHGHRGYRERRPGYREHNGFWFPAAAFIAGSLITGAITADRNRGGNAHVEWCYDRYRSYRASDNTFQPYNGPRQQCNSPYS</sequence>
<evidence type="ECO:0000256" key="7">
    <source>
        <dbReference type="SAM" id="MobiDB-lite"/>
    </source>
</evidence>
<comment type="subcellular location">
    <subcellularLocation>
        <location evidence="1">Membrane</location>
        <topology evidence="1">Single-pass membrane protein</topology>
    </subcellularLocation>
</comment>
<keyword evidence="4" id="KW-1003">Cell membrane</keyword>
<keyword evidence="9" id="KW-0732">Signal</keyword>
<feature type="compositionally biased region" description="Basic and acidic residues" evidence="7">
    <location>
        <begin position="53"/>
        <end position="78"/>
    </location>
</feature>
<evidence type="ECO:0000256" key="3">
    <source>
        <dbReference type="ARBA" id="ARBA00020552"/>
    </source>
</evidence>
<evidence type="ECO:0000256" key="9">
    <source>
        <dbReference type="SAM" id="SignalP"/>
    </source>
</evidence>
<evidence type="ECO:0000313" key="11">
    <source>
        <dbReference type="Proteomes" id="UP001556692"/>
    </source>
</evidence>
<evidence type="ECO:0000256" key="8">
    <source>
        <dbReference type="SAM" id="Phobius"/>
    </source>
</evidence>
<feature type="chain" id="PRO_5046987072" description="Lectin-like protein BA14k" evidence="9">
    <location>
        <begin position="19"/>
        <end position="163"/>
    </location>
</feature>
<evidence type="ECO:0000256" key="2">
    <source>
        <dbReference type="ARBA" id="ARBA00010270"/>
    </source>
</evidence>
<evidence type="ECO:0000256" key="6">
    <source>
        <dbReference type="ARBA" id="ARBA00025321"/>
    </source>
</evidence>
<comment type="similarity">
    <text evidence="2">Belongs to the BA14k family.</text>
</comment>
<feature type="region of interest" description="Disordered" evidence="7">
    <location>
        <begin position="53"/>
        <end position="79"/>
    </location>
</feature>
<evidence type="ECO:0000313" key="10">
    <source>
        <dbReference type="EMBL" id="MEX0405588.1"/>
    </source>
</evidence>
<dbReference type="InterPro" id="IPR012413">
    <property type="entry name" value="BA14K"/>
</dbReference>
<gene>
    <name evidence="10" type="ORF">ABGN05_07950</name>
</gene>
<evidence type="ECO:0000256" key="4">
    <source>
        <dbReference type="ARBA" id="ARBA00022475"/>
    </source>
</evidence>
<name>A0ABV3SFQ1_9HYPH</name>
<reference evidence="10 11" key="1">
    <citation type="submission" date="2024-05" db="EMBL/GenBank/DDBJ databases">
        <authorList>
            <person name="Jiang F."/>
        </authorList>
    </citation>
    <scope>NUCLEOTIDE SEQUENCE [LARGE SCALE GENOMIC DNA]</scope>
    <source>
        <strain evidence="10 11">LZ166</strain>
    </source>
</reference>
<dbReference type="Proteomes" id="UP001556692">
    <property type="component" value="Unassembled WGS sequence"/>
</dbReference>
<keyword evidence="11" id="KW-1185">Reference proteome</keyword>
<keyword evidence="8" id="KW-0812">Transmembrane</keyword>
<dbReference type="RefSeq" id="WP_367953478.1">
    <property type="nucleotide sequence ID" value="NZ_JBDPGJ010000002.1"/>
</dbReference>
<comment type="caution">
    <text evidence="10">The sequence shown here is derived from an EMBL/GenBank/DDBJ whole genome shotgun (WGS) entry which is preliminary data.</text>
</comment>
<evidence type="ECO:0000256" key="1">
    <source>
        <dbReference type="ARBA" id="ARBA00004167"/>
    </source>
</evidence>
<evidence type="ECO:0000256" key="5">
    <source>
        <dbReference type="ARBA" id="ARBA00022734"/>
    </source>
</evidence>
<keyword evidence="8" id="KW-1133">Transmembrane helix</keyword>
<keyword evidence="5" id="KW-0430">Lectin</keyword>